<protein>
    <submittedName>
        <fullName evidence="8">Gamma-butyrobetaine,2-oxoglutarate dioxygenase</fullName>
        <ecNumber evidence="8">1.14.11.1</ecNumber>
    </submittedName>
</protein>
<dbReference type="Gene3D" id="3.30.2020.30">
    <property type="match status" value="1"/>
</dbReference>
<organism evidence="8 9">
    <name type="scientific">Chromohalobacter israelensis (strain ATCC BAA-138 / DSM 3043 / CIP 106854 / NCIMB 13768 / 1H11)</name>
    <name type="common">Chromohalobacter salexigens</name>
    <dbReference type="NCBI Taxonomy" id="290398"/>
    <lineage>
        <taxon>Bacteria</taxon>
        <taxon>Pseudomonadati</taxon>
        <taxon>Pseudomonadota</taxon>
        <taxon>Gammaproteobacteria</taxon>
        <taxon>Oceanospirillales</taxon>
        <taxon>Halomonadaceae</taxon>
        <taxon>Chromohalobacter</taxon>
    </lineage>
</organism>
<feature type="domain" description="TauD/TfdA-like" evidence="7">
    <location>
        <begin position="139"/>
        <end position="373"/>
    </location>
</feature>
<dbReference type="AlphaFoldDB" id="Q1R056"/>
<comment type="similarity">
    <text evidence="2">Belongs to the gamma-BBH/TMLD family.</text>
</comment>
<dbReference type="GO" id="GO:0045329">
    <property type="term" value="P:carnitine biosynthetic process"/>
    <property type="evidence" value="ECO:0007669"/>
    <property type="project" value="TreeGrafter"/>
</dbReference>
<keyword evidence="9" id="KW-1185">Reference proteome</keyword>
<reference evidence="8 9" key="1">
    <citation type="journal article" date="2011" name="Stand. Genomic Sci.">
        <title>Complete genome sequence of the halophilic and highly halotolerant Chromohalobacter salexigens type strain (1H11(T)).</title>
        <authorList>
            <person name="Copeland A."/>
            <person name="O'Connor K."/>
            <person name="Lucas S."/>
            <person name="Lapidus A."/>
            <person name="Berry K.W."/>
            <person name="Detter J.C."/>
            <person name="Del Rio T.G."/>
            <person name="Hammon N."/>
            <person name="Dalin E."/>
            <person name="Tice H."/>
            <person name="Pitluck S."/>
            <person name="Bruce D."/>
            <person name="Goodwin L."/>
            <person name="Han C."/>
            <person name="Tapia R."/>
            <person name="Saunders E."/>
            <person name="Schmutz J."/>
            <person name="Brettin T."/>
            <person name="Larimer F."/>
            <person name="Land M."/>
            <person name="Hauser L."/>
            <person name="Vargas C."/>
            <person name="Nieto J.J."/>
            <person name="Kyrpides N.C."/>
            <person name="Ivanova N."/>
            <person name="Goker M."/>
            <person name="Klenk H.P."/>
            <person name="Csonka L.N."/>
            <person name="Woyke T."/>
        </authorList>
    </citation>
    <scope>NUCLEOTIDE SEQUENCE [LARGE SCALE GENOMIC DNA]</scope>
    <source>
        <strain evidence="9">ATCC BAA-138 / DSM 3043 / CIP 106854 / NCIMB 13768 / 1H11</strain>
    </source>
</reference>
<evidence type="ECO:0000256" key="2">
    <source>
        <dbReference type="ARBA" id="ARBA00008654"/>
    </source>
</evidence>
<proteinExistence type="inferred from homology"/>
<dbReference type="Gene3D" id="3.60.130.10">
    <property type="entry name" value="Clavaminate synthase-like"/>
    <property type="match status" value="1"/>
</dbReference>
<keyword evidence="6" id="KW-0408">Iron</keyword>
<evidence type="ECO:0000256" key="5">
    <source>
        <dbReference type="ARBA" id="ARBA00023002"/>
    </source>
</evidence>
<evidence type="ECO:0000313" key="9">
    <source>
        <dbReference type="Proteomes" id="UP000000239"/>
    </source>
</evidence>
<dbReference type="InterPro" id="IPR042098">
    <property type="entry name" value="TauD-like_sf"/>
</dbReference>
<accession>Q1R056</accession>
<name>Q1R056_CHRI1</name>
<dbReference type="EMBL" id="CP000285">
    <property type="protein sequence ID" value="ABE57902.1"/>
    <property type="molecule type" value="Genomic_DNA"/>
</dbReference>
<dbReference type="HOGENOM" id="CLU_021859_0_1_6"/>
<evidence type="ECO:0000256" key="4">
    <source>
        <dbReference type="ARBA" id="ARBA00022964"/>
    </source>
</evidence>
<dbReference type="Pfam" id="PF02668">
    <property type="entry name" value="TauD"/>
    <property type="match status" value="1"/>
</dbReference>
<comment type="cofactor">
    <cofactor evidence="1">
        <name>Fe(2+)</name>
        <dbReference type="ChEBI" id="CHEBI:29033"/>
    </cofactor>
</comment>
<gene>
    <name evidence="8" type="ordered locus">Csal_0540</name>
</gene>
<evidence type="ECO:0000256" key="6">
    <source>
        <dbReference type="ARBA" id="ARBA00023004"/>
    </source>
</evidence>
<evidence type="ECO:0000256" key="1">
    <source>
        <dbReference type="ARBA" id="ARBA00001954"/>
    </source>
</evidence>
<dbReference type="InterPro" id="IPR038492">
    <property type="entry name" value="GBBH-like_N_sf"/>
</dbReference>
<sequence length="407" mass="45080">MSWPASQAVTNPCQQWRAPFMFISADVELKDEGRRLILHAAGQRREFAALWLRERAPDDTTLDTRTGQRLIEAAQLPLTLCAETASCEADSLHVRFSDGHATAYALNDLLLDTDADHAEVEPGLRLWDAGLDALPQATFASALEDDGALLAMLEDLHRYGFVKVSGVPCEADGMQPLIDRIGPLRRTNWGGIADVKSVANAFDLTMTQRGLEPHTDNPYRDPIPGYIWLHCLSNAADGGDSTLTDGFMAAQRLKAEAPEDFACLTRLSPRFRYTDATTDLESEGPLIELDSRGRLARVRYSNRTERIAAHDAALLERYYAARQRFYRLITDEALTVHLKLGPGDMLIMDNYRLLHGRTAYQLEGGVRHLRQGYVDRDSTASRRRVLGAQLAGNARPGASHTAQGVNP</sequence>
<keyword evidence="5 8" id="KW-0560">Oxidoreductase</keyword>
<evidence type="ECO:0000256" key="3">
    <source>
        <dbReference type="ARBA" id="ARBA00022723"/>
    </source>
</evidence>
<dbReference type="PANTHER" id="PTHR10696:SF25">
    <property type="entry name" value="OXIDOREDUCTASE AIM17-RELATED"/>
    <property type="match status" value="1"/>
</dbReference>
<dbReference type="GO" id="GO:0046872">
    <property type="term" value="F:metal ion binding"/>
    <property type="evidence" value="ECO:0007669"/>
    <property type="project" value="UniProtKB-KW"/>
</dbReference>
<dbReference type="GO" id="GO:0008336">
    <property type="term" value="F:gamma-butyrobetaine dioxygenase activity"/>
    <property type="evidence" value="ECO:0007669"/>
    <property type="project" value="UniProtKB-EC"/>
</dbReference>
<dbReference type="Proteomes" id="UP000000239">
    <property type="component" value="Chromosome"/>
</dbReference>
<keyword evidence="3" id="KW-0479">Metal-binding</keyword>
<dbReference type="InterPro" id="IPR003819">
    <property type="entry name" value="TauD/TfdA-like"/>
</dbReference>
<keyword evidence="4 8" id="KW-0223">Dioxygenase</keyword>
<evidence type="ECO:0000313" key="8">
    <source>
        <dbReference type="EMBL" id="ABE57902.1"/>
    </source>
</evidence>
<dbReference type="eggNOG" id="COG2175">
    <property type="taxonomic scope" value="Bacteria"/>
</dbReference>
<evidence type="ECO:0000259" key="7">
    <source>
        <dbReference type="Pfam" id="PF02668"/>
    </source>
</evidence>
<dbReference type="STRING" id="290398.Csal_0540"/>
<dbReference type="KEGG" id="csa:Csal_0540"/>
<dbReference type="EC" id="1.14.11.1" evidence="8"/>
<dbReference type="InterPro" id="IPR050411">
    <property type="entry name" value="AlphaKG_dependent_hydroxylases"/>
</dbReference>
<dbReference type="SUPFAM" id="SSF51197">
    <property type="entry name" value="Clavaminate synthase-like"/>
    <property type="match status" value="1"/>
</dbReference>
<dbReference type="CDD" id="cd00250">
    <property type="entry name" value="CAS_like"/>
    <property type="match status" value="1"/>
</dbReference>
<dbReference type="PANTHER" id="PTHR10696">
    <property type="entry name" value="GAMMA-BUTYROBETAINE HYDROXYLASE-RELATED"/>
    <property type="match status" value="1"/>
</dbReference>